<dbReference type="Proteomes" id="UP000575068">
    <property type="component" value="Unassembled WGS sequence"/>
</dbReference>
<comment type="caution">
    <text evidence="1">The sequence shown here is derived from an EMBL/GenBank/DDBJ whole genome shotgun (WGS) entry which is preliminary data.</text>
</comment>
<keyword evidence="2" id="KW-1185">Reference proteome</keyword>
<evidence type="ECO:0000313" key="2">
    <source>
        <dbReference type="Proteomes" id="UP000575068"/>
    </source>
</evidence>
<protein>
    <submittedName>
        <fullName evidence="1">Uncharacterized protein</fullName>
    </submittedName>
</protein>
<dbReference type="RefSeq" id="WP_184476853.1">
    <property type="nucleotide sequence ID" value="NZ_JACHOV010000012.1"/>
</dbReference>
<reference evidence="1 2" key="1">
    <citation type="submission" date="2020-08" db="EMBL/GenBank/DDBJ databases">
        <title>Genomic Encyclopedia of Type Strains, Phase IV (KMG-IV): sequencing the most valuable type-strain genomes for metagenomic binning, comparative biology and taxonomic classification.</title>
        <authorList>
            <person name="Goeker M."/>
        </authorList>
    </citation>
    <scope>NUCLEOTIDE SEQUENCE [LARGE SCALE GENOMIC DNA]</scope>
    <source>
        <strain evidence="1 2">DSM 7465</strain>
    </source>
</reference>
<evidence type="ECO:0000313" key="1">
    <source>
        <dbReference type="EMBL" id="MBB4642603.1"/>
    </source>
</evidence>
<dbReference type="EMBL" id="JACHOV010000012">
    <property type="protein sequence ID" value="MBB4642603.1"/>
    <property type="molecule type" value="Genomic_DNA"/>
</dbReference>
<accession>A0A840HXA5</accession>
<proteinExistence type="predicted"/>
<sequence>MRGIGDNHGPRLDDEDQIRPVLAAAANCGGCRHWRPPPERDRDDYRAFQNGAIKRRIAEPRGACDRLRLRPTGPTSFSATVERSRCYNFEPKEAPARATRVRGFVTIYENGRIAWQGTEGDEPAQYRQQELDL</sequence>
<name>A0A840HXA5_9SPHN</name>
<organism evidence="1 2">
    <name type="scientific">Rhizorhapis suberifaciens</name>
    <name type="common">corky root of lettuce</name>
    <dbReference type="NCBI Taxonomy" id="13656"/>
    <lineage>
        <taxon>Bacteria</taxon>
        <taxon>Pseudomonadati</taxon>
        <taxon>Pseudomonadota</taxon>
        <taxon>Alphaproteobacteria</taxon>
        <taxon>Sphingomonadales</taxon>
        <taxon>Sphingomonadaceae</taxon>
        <taxon>Rhizorhapis</taxon>
    </lineage>
</organism>
<dbReference type="AlphaFoldDB" id="A0A840HXA5"/>
<gene>
    <name evidence="1" type="ORF">HNQ99_002939</name>
</gene>